<feature type="region of interest" description="Disordered" evidence="1">
    <location>
        <begin position="440"/>
        <end position="532"/>
    </location>
</feature>
<name>A0AAN6GSB3_9BASI</name>
<organism evidence="2 3">
    <name type="scientific">Tilletia horrida</name>
    <dbReference type="NCBI Taxonomy" id="155126"/>
    <lineage>
        <taxon>Eukaryota</taxon>
        <taxon>Fungi</taxon>
        <taxon>Dikarya</taxon>
        <taxon>Basidiomycota</taxon>
        <taxon>Ustilaginomycotina</taxon>
        <taxon>Exobasidiomycetes</taxon>
        <taxon>Tilletiales</taxon>
        <taxon>Tilletiaceae</taxon>
        <taxon>Tilletia</taxon>
    </lineage>
</organism>
<evidence type="ECO:0000313" key="2">
    <source>
        <dbReference type="EMBL" id="KAK0554830.1"/>
    </source>
</evidence>
<dbReference type="AlphaFoldDB" id="A0AAN6GSB3"/>
<gene>
    <name evidence="2" type="ORF">OC846_001933</name>
</gene>
<sequence length="598" mass="64027">MPRSLRSSTRSLRATAGADAQGSPSEPGPSRSRATRAGGDAPEDGAGSSTQDGPARELRPRPSSSRVASISTHQDPSQESSNSAGSRSSRRSTRASTATESQPDADEESIDSAGEASTSAPTQQTVRPRRSQRSILAELAAGSGSRSADRSNAAEPLASSSATNPNNAVDSESRPRRVGLEGGDVPSRAIDLDDLLLSSDDDEDFRVVSSHTNPAPPRPTTLEQWGFGTGIFNDARSCQCCDEAAYDRIQETNPNSVLQQQGVIIVQQAPILRTPAEEMSLSRGTYHIIDGIPAGPHRYRHRERAVHFAPGTALGSAAAEAEEAASPEVSVLRRLNFYPSAYAAAGRFGGSEHRRMPEKFEEKWTHPHPETLGFSNSIVEPPIELDADPNAVPTAPLPDTTPICARCRYALQIGGTGDKKVWVLPCGHVIDGKCVRELSDPERKLRSGPPGKALLDAQSKVKDRSKAVTITEPTNSLKRSVSQRDDEEPLPSADTDEEPSAVEPPSKKRHIDDHTSAAPSRGTPQEPIDADVSSQSFEVIYAKVSKRKATVSAVDDDDEPVVSGVNLQPTHFDCPVADCKQPCYPKGEHDLSIIELFL</sequence>
<feature type="compositionally biased region" description="Acidic residues" evidence="1">
    <location>
        <begin position="485"/>
        <end position="500"/>
    </location>
</feature>
<feature type="compositionally biased region" description="Low complexity" evidence="1">
    <location>
        <begin position="1"/>
        <end position="32"/>
    </location>
</feature>
<feature type="compositionally biased region" description="Polar residues" evidence="1">
    <location>
        <begin position="62"/>
        <end position="79"/>
    </location>
</feature>
<protein>
    <submittedName>
        <fullName evidence="2">Uncharacterized protein</fullName>
    </submittedName>
</protein>
<dbReference type="EMBL" id="JAPDMZ010000033">
    <property type="protein sequence ID" value="KAK0554830.1"/>
    <property type="molecule type" value="Genomic_DNA"/>
</dbReference>
<feature type="compositionally biased region" description="Polar residues" evidence="1">
    <location>
        <begin position="115"/>
        <end position="126"/>
    </location>
</feature>
<feature type="region of interest" description="Disordered" evidence="1">
    <location>
        <begin position="1"/>
        <end position="187"/>
    </location>
</feature>
<dbReference type="Proteomes" id="UP001176517">
    <property type="component" value="Unassembled WGS sequence"/>
</dbReference>
<evidence type="ECO:0000313" key="3">
    <source>
        <dbReference type="Proteomes" id="UP001176517"/>
    </source>
</evidence>
<proteinExistence type="predicted"/>
<reference evidence="2" key="1">
    <citation type="journal article" date="2023" name="PhytoFront">
        <title>Draft Genome Resources of Seven Strains of Tilletia horrida, Causal Agent of Kernel Smut of Rice.</title>
        <authorList>
            <person name="Khanal S."/>
            <person name="Antony Babu S."/>
            <person name="Zhou X.G."/>
        </authorList>
    </citation>
    <scope>NUCLEOTIDE SEQUENCE</scope>
    <source>
        <strain evidence="2">TX6</strain>
    </source>
</reference>
<comment type="caution">
    <text evidence="2">The sequence shown here is derived from an EMBL/GenBank/DDBJ whole genome shotgun (WGS) entry which is preliminary data.</text>
</comment>
<feature type="compositionally biased region" description="Low complexity" evidence="1">
    <location>
        <begin position="140"/>
        <end position="154"/>
    </location>
</feature>
<feature type="compositionally biased region" description="Polar residues" evidence="1">
    <location>
        <begin position="158"/>
        <end position="170"/>
    </location>
</feature>
<keyword evidence="3" id="KW-1185">Reference proteome</keyword>
<evidence type="ECO:0000256" key="1">
    <source>
        <dbReference type="SAM" id="MobiDB-lite"/>
    </source>
</evidence>
<accession>A0AAN6GSB3</accession>
<feature type="compositionally biased region" description="Polar residues" evidence="1">
    <location>
        <begin position="471"/>
        <end position="480"/>
    </location>
</feature>